<dbReference type="SMART" id="SM00257">
    <property type="entry name" value="LysM"/>
    <property type="match status" value="1"/>
</dbReference>
<dbReference type="CDD" id="cd02696">
    <property type="entry name" value="MurNAc-LAA"/>
    <property type="match status" value="1"/>
</dbReference>
<evidence type="ECO:0000259" key="11">
    <source>
        <dbReference type="PROSITE" id="PS51782"/>
    </source>
</evidence>
<dbReference type="InterPro" id="IPR036779">
    <property type="entry name" value="LysM_dom_sf"/>
</dbReference>
<evidence type="ECO:0000256" key="3">
    <source>
        <dbReference type="ARBA" id="ARBA00010860"/>
    </source>
</evidence>
<dbReference type="Pfam" id="PF11741">
    <property type="entry name" value="AMIN"/>
    <property type="match status" value="1"/>
</dbReference>
<sequence length="476" mass="52153">MTIRAWVLSWLLCIGSASVYTAQLSNITLSQDTGKTSLFITVDGLFSHRVFTLVNPNRVVLDLNTTSLGVNLKQLGLNASLIKQVRSGFPNPQTLRLVFDVTQNIKVRSSLWENKGIRIDMEAMNNSPTVHQATPNKPNYPVTQSQKVKKPTAVSVKSEEVHANQPAIMHSRPIKVPHSPSNRYLRDVIVVLDAGHGGKDPGARGPSKSKEKDVVLAITLKLKQLIDKQPGMKAVLTRSGDYYVGLRQRLDIARKFNGDVFVSIHADAFNNPHSNGASVFALSQRGATSEAARWLAEKENYSELGGVNLGDLDDSNGVVRSVLIDLSQTATINSGLQMGSKVLSQLDNFTNLHNNKVEQAGFVVLKSTDIPSILVETGFISNPREERNLTSSAYQSRLSQAIFHGIKNYFWENPPHGTRIEAMTSTHYHIVRSGDTLPAIASRYHVTVQALQAMNGISGKPALKPGQKLVIPSAWV</sequence>
<dbReference type="EC" id="3.5.1.28" evidence="4"/>
<dbReference type="Gene3D" id="3.40.630.40">
    <property type="entry name" value="Zn-dependent exopeptidases"/>
    <property type="match status" value="1"/>
</dbReference>
<dbReference type="SMART" id="SM00646">
    <property type="entry name" value="Ami_3"/>
    <property type="match status" value="1"/>
</dbReference>
<accession>A0A0W1AFE9</accession>
<dbReference type="Pfam" id="PF01476">
    <property type="entry name" value="LysM"/>
    <property type="match status" value="1"/>
</dbReference>
<dbReference type="SUPFAM" id="SSF54106">
    <property type="entry name" value="LysM domain"/>
    <property type="match status" value="1"/>
</dbReference>
<dbReference type="EMBL" id="LNZC01000012">
    <property type="protein sequence ID" value="KTD79988.1"/>
    <property type="molecule type" value="Genomic_DNA"/>
</dbReference>
<dbReference type="Proteomes" id="UP000054662">
    <property type="component" value="Unassembled WGS sequence"/>
</dbReference>
<keyword evidence="6" id="KW-0574">Periplasm</keyword>
<keyword evidence="13" id="KW-1185">Reference proteome</keyword>
<dbReference type="Gene3D" id="3.10.350.10">
    <property type="entry name" value="LysM domain"/>
    <property type="match status" value="1"/>
</dbReference>
<comment type="caution">
    <text evidence="12">The sequence shown here is derived from an EMBL/GenBank/DDBJ whole genome shotgun (WGS) entry which is preliminary data.</text>
</comment>
<dbReference type="OrthoDB" id="9806267at2"/>
<dbReference type="STRING" id="45076.Lwor_1502"/>
<evidence type="ECO:0000256" key="6">
    <source>
        <dbReference type="ARBA" id="ARBA00022764"/>
    </source>
</evidence>
<dbReference type="Gene3D" id="2.60.40.3500">
    <property type="match status" value="1"/>
</dbReference>
<gene>
    <name evidence="12" type="primary">amiB</name>
    <name evidence="12" type="ORF">Lwor_1502</name>
</gene>
<feature type="domain" description="LysM" evidence="11">
    <location>
        <begin position="427"/>
        <end position="471"/>
    </location>
</feature>
<comment type="subcellular location">
    <subcellularLocation>
        <location evidence="2">Periplasm</location>
    </subcellularLocation>
</comment>
<evidence type="ECO:0000313" key="12">
    <source>
        <dbReference type="EMBL" id="KTD79988.1"/>
    </source>
</evidence>
<dbReference type="CDD" id="cd00118">
    <property type="entry name" value="LysM"/>
    <property type="match status" value="1"/>
</dbReference>
<evidence type="ECO:0000256" key="2">
    <source>
        <dbReference type="ARBA" id="ARBA00004418"/>
    </source>
</evidence>
<evidence type="ECO:0000256" key="9">
    <source>
        <dbReference type="ARBA" id="ARBA00074581"/>
    </source>
</evidence>
<name>A0A0W1AFE9_9GAMM</name>
<keyword evidence="5 10" id="KW-0732">Signal</keyword>
<dbReference type="PANTHER" id="PTHR30404">
    <property type="entry name" value="N-ACETYLMURAMOYL-L-ALANINE AMIDASE"/>
    <property type="match status" value="1"/>
</dbReference>
<evidence type="ECO:0000256" key="8">
    <source>
        <dbReference type="ARBA" id="ARBA00023316"/>
    </source>
</evidence>
<dbReference type="SUPFAM" id="SSF53187">
    <property type="entry name" value="Zn-dependent exopeptidases"/>
    <property type="match status" value="1"/>
</dbReference>
<dbReference type="GO" id="GO:0009253">
    <property type="term" value="P:peptidoglycan catabolic process"/>
    <property type="evidence" value="ECO:0007669"/>
    <property type="project" value="InterPro"/>
</dbReference>
<evidence type="ECO:0000313" key="13">
    <source>
        <dbReference type="Proteomes" id="UP000054662"/>
    </source>
</evidence>
<proteinExistence type="inferred from homology"/>
<dbReference type="GO" id="GO:0030288">
    <property type="term" value="C:outer membrane-bounded periplasmic space"/>
    <property type="evidence" value="ECO:0007669"/>
    <property type="project" value="TreeGrafter"/>
</dbReference>
<dbReference type="PANTHER" id="PTHR30404:SF0">
    <property type="entry name" value="N-ACETYLMURAMOYL-L-ALANINE AMIDASE AMIC"/>
    <property type="match status" value="1"/>
</dbReference>
<evidence type="ECO:0000256" key="1">
    <source>
        <dbReference type="ARBA" id="ARBA00001561"/>
    </source>
</evidence>
<dbReference type="PROSITE" id="PS51782">
    <property type="entry name" value="LYSM"/>
    <property type="match status" value="1"/>
</dbReference>
<evidence type="ECO:0000256" key="10">
    <source>
        <dbReference type="SAM" id="SignalP"/>
    </source>
</evidence>
<dbReference type="Pfam" id="PF01520">
    <property type="entry name" value="Amidase_3"/>
    <property type="match status" value="1"/>
</dbReference>
<dbReference type="GO" id="GO:0071555">
    <property type="term" value="P:cell wall organization"/>
    <property type="evidence" value="ECO:0007669"/>
    <property type="project" value="UniProtKB-KW"/>
</dbReference>
<dbReference type="PATRIC" id="fig|45076.6.peg.1631"/>
<keyword evidence="7" id="KW-0378">Hydrolase</keyword>
<reference evidence="12 13" key="1">
    <citation type="submission" date="2015-11" db="EMBL/GenBank/DDBJ databases">
        <title>Genomic analysis of 38 Legionella species identifies large and diverse effector repertoires.</title>
        <authorList>
            <person name="Burstein D."/>
            <person name="Amaro F."/>
            <person name="Zusman T."/>
            <person name="Lifshitz Z."/>
            <person name="Cohen O."/>
            <person name="Gilbert J.A."/>
            <person name="Pupko T."/>
            <person name="Shuman H.A."/>
            <person name="Segal G."/>
        </authorList>
    </citation>
    <scope>NUCLEOTIDE SEQUENCE [LARGE SCALE GENOMIC DNA]</scope>
    <source>
        <strain evidence="12 13">ATCC 49508</strain>
    </source>
</reference>
<evidence type="ECO:0000256" key="5">
    <source>
        <dbReference type="ARBA" id="ARBA00022729"/>
    </source>
</evidence>
<organism evidence="12 13">
    <name type="scientific">Legionella worsleiensis</name>
    <dbReference type="NCBI Taxonomy" id="45076"/>
    <lineage>
        <taxon>Bacteria</taxon>
        <taxon>Pseudomonadati</taxon>
        <taxon>Pseudomonadota</taxon>
        <taxon>Gammaproteobacteria</taxon>
        <taxon>Legionellales</taxon>
        <taxon>Legionellaceae</taxon>
        <taxon>Legionella</taxon>
    </lineage>
</organism>
<protein>
    <recommendedName>
        <fullName evidence="9">N-acetylmuramoyl-L-alanine amidase AmiC</fullName>
        <ecNumber evidence="4">3.5.1.28</ecNumber>
    </recommendedName>
</protein>
<comment type="catalytic activity">
    <reaction evidence="1">
        <text>Hydrolyzes the link between N-acetylmuramoyl residues and L-amino acid residues in certain cell-wall glycopeptides.</text>
        <dbReference type="EC" id="3.5.1.28"/>
    </reaction>
</comment>
<dbReference type="AlphaFoldDB" id="A0A0W1AFE9"/>
<dbReference type="InterPro" id="IPR050695">
    <property type="entry name" value="N-acetylmuramoyl_amidase_3"/>
</dbReference>
<comment type="similarity">
    <text evidence="3">Belongs to the N-acetylmuramoyl-L-alanine amidase 3 family.</text>
</comment>
<feature type="chain" id="PRO_5006919722" description="N-acetylmuramoyl-L-alanine amidase AmiC" evidence="10">
    <location>
        <begin position="23"/>
        <end position="476"/>
    </location>
</feature>
<feature type="signal peptide" evidence="10">
    <location>
        <begin position="1"/>
        <end position="22"/>
    </location>
</feature>
<dbReference type="RefSeq" id="WP_058493285.1">
    <property type="nucleotide sequence ID" value="NZ_CBCRUR010000011.1"/>
</dbReference>
<dbReference type="GO" id="GO:0008745">
    <property type="term" value="F:N-acetylmuramoyl-L-alanine amidase activity"/>
    <property type="evidence" value="ECO:0007669"/>
    <property type="project" value="UniProtKB-EC"/>
</dbReference>
<evidence type="ECO:0000256" key="4">
    <source>
        <dbReference type="ARBA" id="ARBA00011901"/>
    </source>
</evidence>
<evidence type="ECO:0000256" key="7">
    <source>
        <dbReference type="ARBA" id="ARBA00022801"/>
    </source>
</evidence>
<keyword evidence="8" id="KW-0961">Cell wall biogenesis/degradation</keyword>
<dbReference type="InterPro" id="IPR002508">
    <property type="entry name" value="MurNAc-LAA_cat"/>
</dbReference>
<dbReference type="FunFam" id="3.40.630.40:FF:000001">
    <property type="entry name" value="N-acetylmuramoyl-L-alanine amidase"/>
    <property type="match status" value="1"/>
</dbReference>
<dbReference type="InterPro" id="IPR018392">
    <property type="entry name" value="LysM"/>
</dbReference>
<dbReference type="InterPro" id="IPR021731">
    <property type="entry name" value="AMIN_dom"/>
</dbReference>